<dbReference type="InterPro" id="IPR036736">
    <property type="entry name" value="ACP-like_sf"/>
</dbReference>
<evidence type="ECO:0000313" key="15">
    <source>
        <dbReference type="Proteomes" id="UP001244011"/>
    </source>
</evidence>
<dbReference type="InterPro" id="IPR020806">
    <property type="entry name" value="PKS_PP-bd"/>
</dbReference>
<dbReference type="InterPro" id="IPR001242">
    <property type="entry name" value="Condensation_dom"/>
</dbReference>
<dbReference type="PROSITE" id="PS52004">
    <property type="entry name" value="KS3_2"/>
    <property type="match status" value="1"/>
</dbReference>
<dbReference type="Pfam" id="PF00698">
    <property type="entry name" value="Acyl_transf_1"/>
    <property type="match status" value="1"/>
</dbReference>
<dbReference type="Proteomes" id="UP001244011">
    <property type="component" value="Unassembled WGS sequence"/>
</dbReference>
<dbReference type="InterPro" id="IPR014030">
    <property type="entry name" value="Ketoacyl_synth_N"/>
</dbReference>
<feature type="region of interest" description="Disordered" evidence="10">
    <location>
        <begin position="1125"/>
        <end position="1145"/>
    </location>
</feature>
<dbReference type="Pfam" id="PF08242">
    <property type="entry name" value="Methyltransf_12"/>
    <property type="match status" value="1"/>
</dbReference>
<dbReference type="InterPro" id="IPR014043">
    <property type="entry name" value="Acyl_transferase_dom"/>
</dbReference>
<keyword evidence="8" id="KW-0511">Multifunctional enzyme</keyword>
<dbReference type="InterPro" id="IPR001227">
    <property type="entry name" value="Ac_transferase_dom_sf"/>
</dbReference>
<evidence type="ECO:0000313" key="14">
    <source>
        <dbReference type="EMBL" id="KAK1771951.1"/>
    </source>
</evidence>
<dbReference type="PANTHER" id="PTHR43775:SF20">
    <property type="entry name" value="HYBRID PKS-NRPS SYNTHETASE APDA"/>
    <property type="match status" value="1"/>
</dbReference>
<feature type="domain" description="Carrier" evidence="11">
    <location>
        <begin position="2516"/>
        <end position="2595"/>
    </location>
</feature>
<dbReference type="Pfam" id="PF14765">
    <property type="entry name" value="PS-DH"/>
    <property type="match status" value="1"/>
</dbReference>
<feature type="compositionally biased region" description="Basic and acidic residues" evidence="10">
    <location>
        <begin position="1125"/>
        <end position="1134"/>
    </location>
</feature>
<comment type="caution">
    <text evidence="14">The sequence shown here is derived from an EMBL/GenBank/DDBJ whole genome shotgun (WGS) entry which is preliminary data.</text>
</comment>
<accession>A0AAJ0CCT0</accession>
<dbReference type="Gene3D" id="3.40.366.10">
    <property type="entry name" value="Malonyl-Coenzyme A Acyl Carrier Protein, domain 2"/>
    <property type="match status" value="1"/>
</dbReference>
<feature type="region of interest" description="Disordered" evidence="10">
    <location>
        <begin position="2612"/>
        <end position="2678"/>
    </location>
</feature>
<dbReference type="InterPro" id="IPR020841">
    <property type="entry name" value="PKS_Beta-ketoAc_synthase_dom"/>
</dbReference>
<evidence type="ECO:0000259" key="12">
    <source>
        <dbReference type="PROSITE" id="PS52004"/>
    </source>
</evidence>
<dbReference type="InterPro" id="IPR006162">
    <property type="entry name" value="Ppantetheine_attach_site"/>
</dbReference>
<name>A0AAJ0CCT0_9PEZI</name>
<dbReference type="SUPFAM" id="SSF53901">
    <property type="entry name" value="Thiolase-like"/>
    <property type="match status" value="1"/>
</dbReference>
<dbReference type="SUPFAM" id="SSF52151">
    <property type="entry name" value="FabD/lysophospholipase-like"/>
    <property type="match status" value="1"/>
</dbReference>
<dbReference type="EMBL" id="MU838998">
    <property type="protein sequence ID" value="KAK1771951.1"/>
    <property type="molecule type" value="Genomic_DNA"/>
</dbReference>
<dbReference type="InterPro" id="IPR029063">
    <property type="entry name" value="SAM-dependent_MTases_sf"/>
</dbReference>
<evidence type="ECO:0000259" key="11">
    <source>
        <dbReference type="PROSITE" id="PS50075"/>
    </source>
</evidence>
<dbReference type="SMART" id="SM00826">
    <property type="entry name" value="PKS_DH"/>
    <property type="match status" value="1"/>
</dbReference>
<dbReference type="SMART" id="SM00823">
    <property type="entry name" value="PKS_PP"/>
    <property type="match status" value="2"/>
</dbReference>
<dbReference type="SMART" id="SM00827">
    <property type="entry name" value="PKS_AT"/>
    <property type="match status" value="1"/>
</dbReference>
<dbReference type="PROSITE" id="PS52019">
    <property type="entry name" value="PKS_MFAS_DH"/>
    <property type="match status" value="1"/>
</dbReference>
<dbReference type="RefSeq" id="XP_060288164.1">
    <property type="nucleotide sequence ID" value="XM_060432656.1"/>
</dbReference>
<keyword evidence="4" id="KW-0489">Methyltransferase</keyword>
<dbReference type="PROSITE" id="PS00012">
    <property type="entry name" value="PHOSPHOPANTETHEINE"/>
    <property type="match status" value="1"/>
</dbReference>
<dbReference type="Pfam" id="PF16197">
    <property type="entry name" value="KAsynt_C_assoc"/>
    <property type="match status" value="1"/>
</dbReference>
<dbReference type="PROSITE" id="PS00606">
    <property type="entry name" value="KS3_1"/>
    <property type="match status" value="1"/>
</dbReference>
<dbReference type="InterPro" id="IPR016035">
    <property type="entry name" value="Acyl_Trfase/lysoPLipase"/>
</dbReference>
<dbReference type="InterPro" id="IPR049551">
    <property type="entry name" value="PKS_DH_C"/>
</dbReference>
<dbReference type="Pfam" id="PF00550">
    <property type="entry name" value="PP-binding"/>
    <property type="match status" value="2"/>
</dbReference>
<dbReference type="InterPro" id="IPR018201">
    <property type="entry name" value="Ketoacyl_synth_AS"/>
</dbReference>
<feature type="compositionally biased region" description="Polar residues" evidence="10">
    <location>
        <begin position="2612"/>
        <end position="2632"/>
    </location>
</feature>
<feature type="region of interest" description="Disordered" evidence="10">
    <location>
        <begin position="453"/>
        <end position="473"/>
    </location>
</feature>
<feature type="domain" description="Ketosynthase family 3 (KS3)" evidence="12">
    <location>
        <begin position="9"/>
        <end position="445"/>
    </location>
</feature>
<dbReference type="Gene3D" id="3.40.50.150">
    <property type="entry name" value="Vaccinia Virus protein VP39"/>
    <property type="match status" value="1"/>
</dbReference>
<evidence type="ECO:0000256" key="9">
    <source>
        <dbReference type="PROSITE-ProRule" id="PRU01363"/>
    </source>
</evidence>
<dbReference type="GO" id="GO:0016491">
    <property type="term" value="F:oxidoreductase activity"/>
    <property type="evidence" value="ECO:0007669"/>
    <property type="project" value="UniProtKB-KW"/>
</dbReference>
<dbReference type="InterPro" id="IPR013968">
    <property type="entry name" value="PKS_KR"/>
</dbReference>
<dbReference type="GeneID" id="85315843"/>
<feature type="active site" description="Proton donor; for dehydratase activity" evidence="9">
    <location>
        <position position="1209"/>
    </location>
</feature>
<gene>
    <name evidence="14" type="ORF">QBC33DRAFT_616126</name>
</gene>
<keyword evidence="6" id="KW-0677">Repeat</keyword>
<dbReference type="Pfam" id="PF21089">
    <property type="entry name" value="PKS_DH_N"/>
    <property type="match status" value="1"/>
</dbReference>
<dbReference type="SUPFAM" id="SSF53335">
    <property type="entry name" value="S-adenosyl-L-methionine-dependent methyltransferases"/>
    <property type="match status" value="1"/>
</dbReference>
<evidence type="ECO:0000256" key="3">
    <source>
        <dbReference type="ARBA" id="ARBA00022598"/>
    </source>
</evidence>
<dbReference type="SMART" id="SM00822">
    <property type="entry name" value="PKS_KR"/>
    <property type="match status" value="1"/>
</dbReference>
<feature type="region of interest" description="N-terminal hotdog fold" evidence="9">
    <location>
        <begin position="975"/>
        <end position="1125"/>
    </location>
</feature>
<evidence type="ECO:0000256" key="4">
    <source>
        <dbReference type="ARBA" id="ARBA00022603"/>
    </source>
</evidence>
<dbReference type="Pfam" id="PF08659">
    <property type="entry name" value="KR"/>
    <property type="match status" value="1"/>
</dbReference>
<protein>
    <recommendedName>
        <fullName evidence="16">Carrier domain-containing protein</fullName>
    </recommendedName>
</protein>
<dbReference type="Gene3D" id="3.30.70.3290">
    <property type="match status" value="1"/>
</dbReference>
<dbReference type="InterPro" id="IPR057326">
    <property type="entry name" value="KR_dom"/>
</dbReference>
<evidence type="ECO:0000256" key="10">
    <source>
        <dbReference type="SAM" id="MobiDB-lite"/>
    </source>
</evidence>
<dbReference type="InterPro" id="IPR032821">
    <property type="entry name" value="PKS_assoc"/>
</dbReference>
<dbReference type="GO" id="GO:0008168">
    <property type="term" value="F:methyltransferase activity"/>
    <property type="evidence" value="ECO:0007669"/>
    <property type="project" value="UniProtKB-KW"/>
</dbReference>
<feature type="domain" description="PKS/mFAS DH" evidence="13">
    <location>
        <begin position="975"/>
        <end position="1308"/>
    </location>
</feature>
<organism evidence="14 15">
    <name type="scientific">Phialemonium atrogriseum</name>
    <dbReference type="NCBI Taxonomy" id="1093897"/>
    <lineage>
        <taxon>Eukaryota</taxon>
        <taxon>Fungi</taxon>
        <taxon>Dikarya</taxon>
        <taxon>Ascomycota</taxon>
        <taxon>Pezizomycotina</taxon>
        <taxon>Sordariomycetes</taxon>
        <taxon>Sordariomycetidae</taxon>
        <taxon>Cephalothecales</taxon>
        <taxon>Cephalothecaceae</taxon>
        <taxon>Phialemonium</taxon>
    </lineage>
</organism>
<dbReference type="GO" id="GO:0009403">
    <property type="term" value="P:toxin biosynthetic process"/>
    <property type="evidence" value="ECO:0007669"/>
    <property type="project" value="UniProtKB-ARBA"/>
</dbReference>
<dbReference type="Gene3D" id="1.10.1200.10">
    <property type="entry name" value="ACP-like"/>
    <property type="match status" value="1"/>
</dbReference>
<dbReference type="Gene3D" id="3.40.47.10">
    <property type="match status" value="1"/>
</dbReference>
<keyword evidence="1" id="KW-0596">Phosphopantetheine</keyword>
<dbReference type="InterPro" id="IPR050091">
    <property type="entry name" value="PKS_NRPS_Biosynth_Enz"/>
</dbReference>
<evidence type="ECO:0000256" key="6">
    <source>
        <dbReference type="ARBA" id="ARBA00022737"/>
    </source>
</evidence>
<dbReference type="InterPro" id="IPR016036">
    <property type="entry name" value="Malonyl_transacylase_ACP-bd"/>
</dbReference>
<dbReference type="GO" id="GO:0004315">
    <property type="term" value="F:3-oxoacyl-[acyl-carrier-protein] synthase activity"/>
    <property type="evidence" value="ECO:0007669"/>
    <property type="project" value="InterPro"/>
</dbReference>
<dbReference type="CDD" id="cd02440">
    <property type="entry name" value="AdoMet_MTases"/>
    <property type="match status" value="1"/>
</dbReference>
<evidence type="ECO:0000256" key="5">
    <source>
        <dbReference type="ARBA" id="ARBA00022679"/>
    </source>
</evidence>
<dbReference type="PROSITE" id="PS50075">
    <property type="entry name" value="CARRIER"/>
    <property type="match status" value="2"/>
</dbReference>
<dbReference type="GO" id="GO:0004312">
    <property type="term" value="F:fatty acid synthase activity"/>
    <property type="evidence" value="ECO:0007669"/>
    <property type="project" value="TreeGrafter"/>
</dbReference>
<dbReference type="GO" id="GO:0016874">
    <property type="term" value="F:ligase activity"/>
    <property type="evidence" value="ECO:0007669"/>
    <property type="project" value="UniProtKB-KW"/>
</dbReference>
<dbReference type="SMART" id="SM00825">
    <property type="entry name" value="PKS_KS"/>
    <property type="match status" value="1"/>
</dbReference>
<evidence type="ECO:0000256" key="2">
    <source>
        <dbReference type="ARBA" id="ARBA00022553"/>
    </source>
</evidence>
<keyword evidence="5" id="KW-0808">Transferase</keyword>
<feature type="region of interest" description="C-terminal hotdog fold" evidence="9">
    <location>
        <begin position="1150"/>
        <end position="1308"/>
    </location>
</feature>
<dbReference type="SUPFAM" id="SSF52777">
    <property type="entry name" value="CoA-dependent acyltransferases"/>
    <property type="match status" value="2"/>
</dbReference>
<feature type="compositionally biased region" description="Low complexity" evidence="10">
    <location>
        <begin position="2633"/>
        <end position="2644"/>
    </location>
</feature>
<dbReference type="Gene3D" id="3.30.559.10">
    <property type="entry name" value="Chloramphenicol acetyltransferase-like domain"/>
    <property type="match status" value="1"/>
</dbReference>
<feature type="domain" description="Carrier" evidence="11">
    <location>
        <begin position="3151"/>
        <end position="3229"/>
    </location>
</feature>
<dbReference type="InterPro" id="IPR023213">
    <property type="entry name" value="CAT-like_dom_sf"/>
</dbReference>
<keyword evidence="7" id="KW-0560">Oxidoreductase</keyword>
<dbReference type="InterPro" id="IPR042104">
    <property type="entry name" value="PKS_dehydratase_sf"/>
</dbReference>
<dbReference type="Pfam" id="PF00668">
    <property type="entry name" value="Condensation"/>
    <property type="match status" value="1"/>
</dbReference>
<dbReference type="InterPro" id="IPR049552">
    <property type="entry name" value="PKS_DH_N"/>
</dbReference>
<keyword evidence="2" id="KW-0597">Phosphoprotein</keyword>
<evidence type="ECO:0000256" key="7">
    <source>
        <dbReference type="ARBA" id="ARBA00023002"/>
    </source>
</evidence>
<dbReference type="PANTHER" id="PTHR43775">
    <property type="entry name" value="FATTY ACID SYNTHASE"/>
    <property type="match status" value="1"/>
</dbReference>
<evidence type="ECO:0000256" key="1">
    <source>
        <dbReference type="ARBA" id="ARBA00022450"/>
    </source>
</evidence>
<sequence>MTTQHEFAEEPIAIVGSACRFPGASNSPSKLWDLLRQPRDVLKEFDPDRLNLQRFYHPDGDVHGSTDVQNKSYLLEEDNRLFDAPFFGISPLEASGMDPQQRVLLEVVYEALESAGVTLDQLRGSLTSVHVGVMTADYANIQLRDLETISKYAATGTGNSILSNRISYTFDLKGPSETIDTACSSSLVALHHAARGLLSGDSEAAVVAGVNLIFDPASYITESKLHMLSPDSRSRMWDESANGYARGEGAAALLLKPLSRALKDGDHVEGLLRGTGVNSDGQSPGITMPFAPAQAALIRQTYRRAGLDLVKDRPQFFECHGTGTPAGDPVEAQAISESLLAGHGHNLATEEPIIYVGSIKTVIGHLEGCAGVAGVIKALLALKNRTIPPNLFFNKLNPAIAPYYGPLQIATAALPWPELPAGTPARASVNSFGFGGTNAHAIIESFDNDNANVNGSSWGQRHDHVEDDQDSDHEEGILGPLLFSAASGASLLATVRAHLQHLRHHSSLDLRDLSWTLQTRRSTHRVRAHFSGASRDSILESMAGWVTDHDKAASSQVGYQPQLINPSEVPGILGIFTGQGAQWPAMGRELMKKSPLFRRTVRECEATLGDLPVAADAPEWSLAQELMADGPSSRVSEAEIAQPLCTAVQIALVDLLAAAGITFHAVVGHSSGEIAATYAAGIITLRGAMQIAYYRGLYAGLAVGANGERGGMLAAGLSLDKALQFCRRPEFQGRIQVAASNAPQSVTLSGDVDAIHEAKRQLDADNVFVRQLKVDTAYHSHHMEPCAEPYLRSLLACDIEVRLPSPGACVWNSSVRGDTELLRRGDLSALKGPYWVANMVQTVLFSKAVESSIWHGGPWDLAIEVGPHPALRGPVEQTIKAVFNSVPLYTGTLSRNNSDVAAFSAAVGATWAQLGPSFVDFDGYRGAFYESQPPPPAPRLVKDLPPYSWDHHDNKVYWRESRISRRYRTGRDGGHELLGRRAPDDNDRELRWRNVLRLPEMPWLRGHEVLGEVLLPAAAYVSVALEAGKRLAVAVGGGAKRVRLLEVENVDIRRPVVVPDDKDGVETLFTMCLLDNDSASASPSSSPAASDVLRARFEYYVCKDESIESMIHTCSGSLSVHLGHDDATHSRSGEEQAECLPPRDAVPPNLGSVDGGQVYSMFGELGLKYSGAFRAITDSSRCLNYATARGSWPEGFLSHHYVVHPALLDVAFQTVFVARAHPASRQITSAFLPAHIDRVRVSPSVEILPPSSLSDGGGNVAAEFEAWIVAQTASSLTGDLNVYDAGTGQTFLQVEGLVVKLIGEPDAAQDRHVFSKTAWARDASLGLADPVRDPVKEVEALRKTEATERFALFYMRRVVEQIGAPERTAFQWYHQRMFEAFEQRLDAIREGQNSLLPSSWLADEVSVIEDIYAANPEWVDLQLIRAVGENLAGVVRGETQLLEVMNRDDMLNRVYMDSETFLINDAIAGVLRQITFKFPRCNILEVGAGTGGTTWSVLNTIDDAYDSYTYTDISSGFFQKATSKFSGFADKMVFKTLDVEKPPSAQGFSEQAYDVIIAANVLHVTRSLHTTMRNVRSLLRPGGYLVMMETTGLQSIRGHLVFGGLPGWWLSEEAGRRLGPVVPAADWDVILRETGFSGAGTVMHDLADASKHTTSLIVSQAVDDAWLRLRDPLSWIGELRPPSTAEPLLLVGGNKPWTSQVMGEILRLLPGPWGRHVRVAGSIDDIDPAGLTPGVGVICLHEADDPLFATPMTADRMSILQSLLINTRVMLWVTGAGRSGSGSPSQIMDPRAAMFHGIARVAPTELPHLQVQVLGLDIGAAPAAVAGKQCLEAFLRLRESENDDDDGDKPRVLWSHEPEVEVLADGIFMIPREVPDKALNERYNSSRRAVTKTVDATDVAVRAVAGPANKMVLQDAADMDMQPADDDEDQELPVGPNRTRIQVKYSLHIPSENGKGVYLVCGHHQESDTVSSSPVMAISNTNASVVDVKPGVPLVAIADHDCTPAVLVSTASRMLARAIAILASQQAPPRPVFLYAPEESLATMVAAELELALKGGGEGGGQFQHAYFASCSPDTPDAWIKMHPRALKRAALMAMPRHVQLYVDCVGYYSSAAENPMGDTLRACLPPGCVARQLDARLIQEAALISGQAAALLEGSYLQVKGFSSGADVNICDCKLFKAAELAGASVSPLMHTRFITDWQERESLLLTTRPLDPRGLFKPDKTYLMVGCAGGLGLSICWWMMRNGAKHIVITSRNPQVDARLLEDARRLHGASLRVTVIAMDVSNKDSVQQVVAQLAQDANMPPVAGICNAAMVLADKLFVDMDVDQLNSTLAPKVCGTSHLDAAFAEVPLDFFVVLSSTAAVIGNVGQANYHVANLFMAGLVAARRARGRAGSVVHVGHVADVGYVMRQDRGRGLEQHFRDIRLMPLSETEVHHAFAEAVRGGRPGGGGGSHDIIMGLDPPTEPPAPGKTCVWLSNPRLGHFVPFSALQTEQQDRAATNMGGVRRRVEEARSEDEAVAAVLEAFCSRLESILQLPDGSVKENVRQAVIGLGIDSLVAVELRTWFLKELGADVPVVKILGGDTVLQLCTLAAKKMMAKNMKKKAQEVVVQQDVSETENTTPADSAVSSRGNNSSETEASSSTKTELSDADAASERSSSSPAAVGAVKPPHETTHHQQMSPAQARIWFMSKHFLADPAAYNMVFHYHVQGPLSMARLRHALHATTHHHDCLRMRFYARPGDGVPMQGVIAAPAYDLKHVRGADESDVHREVGRLKSRAWDLENGDTFGVTVLSRGDAEEQHDIVFSYHHIVMDATGWHVFIRDLDRAYRMRLLDKTAAGSHLEYSALLQEQEKSGAFDEHLSFWQAEFETLPEPLPLLPAFARLPARPADPTGEGSHHQMRELQPAQFAAIKETCQGLNINPFHLHLAVLQVLLARHAGSEDVCLGVVDANRSGDARFAQTVGCLINMLPVRFRVPRHAAFSDVARAASGKALAAFSHAAVPLEMVLDRVRAPRSPDCTPLFQVAVNYRTGSIDDLPLGDECRMRLAGGKDAEDPYDISWGFIEGGARCAVQMHCQAALYSREACEAMLDEYLGLLERVLMDPEVRVDQCGIWNHDIPSTVSTATATGGRLDGREPVDTTHPPQREIEAADDEMTVGEGELRLLWERVLPESETRIIAPSADFFLSGGNSLLLMQLQAAIRESVGVAVATRALYGASTLREMARCVDEERHPC</sequence>
<evidence type="ECO:0008006" key="16">
    <source>
        <dbReference type="Google" id="ProtNLM"/>
    </source>
</evidence>
<dbReference type="CDD" id="cd00833">
    <property type="entry name" value="PKS"/>
    <property type="match status" value="1"/>
</dbReference>
<evidence type="ECO:0000256" key="8">
    <source>
        <dbReference type="ARBA" id="ARBA00023268"/>
    </source>
</evidence>
<dbReference type="SUPFAM" id="SSF51735">
    <property type="entry name" value="NAD(P)-binding Rossmann-fold domains"/>
    <property type="match status" value="1"/>
</dbReference>
<dbReference type="SUPFAM" id="SSF55048">
    <property type="entry name" value="Probable ACP-binding domain of malonyl-CoA ACP transacylase"/>
    <property type="match status" value="1"/>
</dbReference>
<dbReference type="SUPFAM" id="SSF47336">
    <property type="entry name" value="ACP-like"/>
    <property type="match status" value="2"/>
</dbReference>
<dbReference type="InterPro" id="IPR020807">
    <property type="entry name" value="PKS_DH"/>
</dbReference>
<keyword evidence="15" id="KW-1185">Reference proteome</keyword>
<dbReference type="Gene3D" id="3.30.559.30">
    <property type="entry name" value="Nonribosomal peptide synthetase, condensation domain"/>
    <property type="match status" value="1"/>
</dbReference>
<dbReference type="GO" id="GO:0031177">
    <property type="term" value="F:phosphopantetheine binding"/>
    <property type="evidence" value="ECO:0007669"/>
    <property type="project" value="InterPro"/>
</dbReference>
<dbReference type="CDD" id="cd19532">
    <property type="entry name" value="C_PKS-NRPS"/>
    <property type="match status" value="1"/>
</dbReference>
<dbReference type="Pfam" id="PF02801">
    <property type="entry name" value="Ketoacyl-synt_C"/>
    <property type="match status" value="1"/>
</dbReference>
<dbReference type="InterPro" id="IPR009081">
    <property type="entry name" value="PP-bd_ACP"/>
</dbReference>
<dbReference type="Gene3D" id="3.10.129.110">
    <property type="entry name" value="Polyketide synthase dehydratase"/>
    <property type="match status" value="1"/>
</dbReference>
<dbReference type="Pfam" id="PF00109">
    <property type="entry name" value="ketoacyl-synt"/>
    <property type="match status" value="1"/>
</dbReference>
<reference evidence="14" key="1">
    <citation type="submission" date="2023-06" db="EMBL/GenBank/DDBJ databases">
        <title>Genome-scale phylogeny and comparative genomics of the fungal order Sordariales.</title>
        <authorList>
            <consortium name="Lawrence Berkeley National Laboratory"/>
            <person name="Hensen N."/>
            <person name="Bonometti L."/>
            <person name="Westerberg I."/>
            <person name="Brannstrom I.O."/>
            <person name="Guillou S."/>
            <person name="Cros-Aarteil S."/>
            <person name="Calhoun S."/>
            <person name="Haridas S."/>
            <person name="Kuo A."/>
            <person name="Mondo S."/>
            <person name="Pangilinan J."/>
            <person name="Riley R."/>
            <person name="Labutti K."/>
            <person name="Andreopoulos B."/>
            <person name="Lipzen A."/>
            <person name="Chen C."/>
            <person name="Yanf M."/>
            <person name="Daum C."/>
            <person name="Ng V."/>
            <person name="Clum A."/>
            <person name="Steindorff A."/>
            <person name="Ohm R."/>
            <person name="Martin F."/>
            <person name="Silar P."/>
            <person name="Natvig D."/>
            <person name="Lalanne C."/>
            <person name="Gautier V."/>
            <person name="Ament-Velasquez S.L."/>
            <person name="Kruys A."/>
            <person name="Hutchinson M.I."/>
            <person name="Powell A.J."/>
            <person name="Barry K."/>
            <person name="Miller A.N."/>
            <person name="Grigoriev I.V."/>
            <person name="Debuchy R."/>
            <person name="Gladieux P."/>
            <person name="Thoren M.H."/>
            <person name="Johannesson H."/>
        </authorList>
    </citation>
    <scope>NUCLEOTIDE SEQUENCE</scope>
    <source>
        <strain evidence="14">8032-3</strain>
    </source>
</reference>
<dbReference type="Gene3D" id="3.40.50.720">
    <property type="entry name" value="NAD(P)-binding Rossmann-like Domain"/>
    <property type="match status" value="1"/>
</dbReference>
<keyword evidence="3" id="KW-0436">Ligase</keyword>
<dbReference type="InterPro" id="IPR014031">
    <property type="entry name" value="Ketoacyl_synth_C"/>
</dbReference>
<dbReference type="InterPro" id="IPR049900">
    <property type="entry name" value="PKS_mFAS_DH"/>
</dbReference>
<dbReference type="InterPro" id="IPR013217">
    <property type="entry name" value="Methyltransf_12"/>
</dbReference>
<dbReference type="GO" id="GO:0006633">
    <property type="term" value="P:fatty acid biosynthetic process"/>
    <property type="evidence" value="ECO:0007669"/>
    <property type="project" value="InterPro"/>
</dbReference>
<dbReference type="InterPro" id="IPR016039">
    <property type="entry name" value="Thiolase-like"/>
</dbReference>
<feature type="active site" description="Proton acceptor; for dehydratase activity" evidence="9">
    <location>
        <position position="1007"/>
    </location>
</feature>
<dbReference type="GO" id="GO:0032259">
    <property type="term" value="P:methylation"/>
    <property type="evidence" value="ECO:0007669"/>
    <property type="project" value="UniProtKB-KW"/>
</dbReference>
<proteinExistence type="predicted"/>
<evidence type="ECO:0000259" key="13">
    <source>
        <dbReference type="PROSITE" id="PS52019"/>
    </source>
</evidence>
<dbReference type="InterPro" id="IPR036291">
    <property type="entry name" value="NAD(P)-bd_dom_sf"/>
</dbReference>